<evidence type="ECO:0000256" key="9">
    <source>
        <dbReference type="ARBA" id="ARBA00022801"/>
    </source>
</evidence>
<evidence type="ECO:0000256" key="17">
    <source>
        <dbReference type="ARBA" id="ARBA00049902"/>
    </source>
</evidence>
<dbReference type="GO" id="GO:0008658">
    <property type="term" value="F:penicillin binding"/>
    <property type="evidence" value="ECO:0007669"/>
    <property type="project" value="InterPro"/>
</dbReference>
<comment type="catalytic activity">
    <reaction evidence="16">
        <text>Preferential cleavage: (Ac)2-L-Lys-D-Ala-|-D-Ala. Also transpeptidation of peptidyl-alanyl moieties that are N-acyl substituents of D-alanine.</text>
        <dbReference type="EC" id="3.4.16.4"/>
    </reaction>
</comment>
<dbReference type="PANTHER" id="PTHR32282:SF32">
    <property type="entry name" value="PENICILLIN-BINDING PROTEIN 2A"/>
    <property type="match status" value="1"/>
</dbReference>
<evidence type="ECO:0000259" key="21">
    <source>
        <dbReference type="Pfam" id="PF00912"/>
    </source>
</evidence>
<evidence type="ECO:0000256" key="15">
    <source>
        <dbReference type="ARBA" id="ARBA00023316"/>
    </source>
</evidence>
<dbReference type="SUPFAM" id="SSF53955">
    <property type="entry name" value="Lysozyme-like"/>
    <property type="match status" value="1"/>
</dbReference>
<dbReference type="InterPro" id="IPR023346">
    <property type="entry name" value="Lysozyme-like_dom_sf"/>
</dbReference>
<evidence type="ECO:0000256" key="1">
    <source>
        <dbReference type="ARBA" id="ARBA00004370"/>
    </source>
</evidence>
<keyword evidence="11" id="KW-0573">Peptidoglycan synthesis</keyword>
<dbReference type="Pfam" id="PF00912">
    <property type="entry name" value="Transgly"/>
    <property type="match status" value="1"/>
</dbReference>
<keyword evidence="4" id="KW-0121">Carboxypeptidase</keyword>
<evidence type="ECO:0000256" key="16">
    <source>
        <dbReference type="ARBA" id="ARBA00034000"/>
    </source>
</evidence>
<gene>
    <name evidence="22" type="ORF">HF838_05305</name>
</gene>
<dbReference type="Gene3D" id="2.60.40.10">
    <property type="entry name" value="Immunoglobulins"/>
    <property type="match status" value="1"/>
</dbReference>
<dbReference type="InterPro" id="IPR001460">
    <property type="entry name" value="PCN-bd_Tpept"/>
</dbReference>
<dbReference type="InterPro" id="IPR036950">
    <property type="entry name" value="PBP_transglycosylase"/>
</dbReference>
<keyword evidence="7" id="KW-0808">Transferase</keyword>
<keyword evidence="10" id="KW-0133">Cell shape</keyword>
<dbReference type="Gene3D" id="1.10.3810.10">
    <property type="entry name" value="Biosynthetic peptidoglycan transglycosylase-like"/>
    <property type="match status" value="1"/>
</dbReference>
<feature type="domain" description="Glycosyl transferase family 51" evidence="21">
    <location>
        <begin position="71"/>
        <end position="243"/>
    </location>
</feature>
<feature type="domain" description="Penicillin-binding protein transpeptidase" evidence="20">
    <location>
        <begin position="340"/>
        <end position="619"/>
    </location>
</feature>
<dbReference type="Gene3D" id="3.40.710.10">
    <property type="entry name" value="DD-peptidase/beta-lactamase superfamily"/>
    <property type="match status" value="1"/>
</dbReference>
<proteinExistence type="predicted"/>
<accession>A0A848CPL7</accession>
<keyword evidence="15" id="KW-0961">Cell wall biogenesis/degradation</keyword>
<feature type="region of interest" description="Disordered" evidence="18">
    <location>
        <begin position="628"/>
        <end position="650"/>
    </location>
</feature>
<evidence type="ECO:0000256" key="12">
    <source>
        <dbReference type="ARBA" id="ARBA00022989"/>
    </source>
</evidence>
<evidence type="ECO:0000256" key="8">
    <source>
        <dbReference type="ARBA" id="ARBA00022692"/>
    </source>
</evidence>
<dbReference type="InterPro" id="IPR012338">
    <property type="entry name" value="Beta-lactam/transpept-like"/>
</dbReference>
<dbReference type="InterPro" id="IPR050396">
    <property type="entry name" value="Glycosyltr_51/Transpeptidase"/>
</dbReference>
<evidence type="ECO:0000256" key="6">
    <source>
        <dbReference type="ARBA" id="ARBA00022676"/>
    </source>
</evidence>
<keyword evidence="5" id="KW-0645">Protease</keyword>
<feature type="compositionally biased region" description="Low complexity" evidence="18">
    <location>
        <begin position="744"/>
        <end position="799"/>
    </location>
</feature>
<dbReference type="GO" id="GO:0030288">
    <property type="term" value="C:outer membrane-bounded periplasmic space"/>
    <property type="evidence" value="ECO:0007669"/>
    <property type="project" value="TreeGrafter"/>
</dbReference>
<evidence type="ECO:0000256" key="13">
    <source>
        <dbReference type="ARBA" id="ARBA00023136"/>
    </source>
</evidence>
<keyword evidence="14" id="KW-0511">Multifunctional enzyme</keyword>
<dbReference type="GO" id="GO:0009002">
    <property type="term" value="F:serine-type D-Ala-D-Ala carboxypeptidase activity"/>
    <property type="evidence" value="ECO:0007669"/>
    <property type="project" value="UniProtKB-EC"/>
</dbReference>
<comment type="pathway">
    <text evidence="2">Cell wall biogenesis; peptidoglycan biosynthesis.</text>
</comment>
<dbReference type="RefSeq" id="WP_168974703.1">
    <property type="nucleotide sequence ID" value="NZ_JABAGO010000006.1"/>
</dbReference>
<dbReference type="FunFam" id="1.10.3810.10:FF:000003">
    <property type="entry name" value="Penicillin-binding protein 1a"/>
    <property type="match status" value="1"/>
</dbReference>
<dbReference type="GO" id="GO:0006508">
    <property type="term" value="P:proteolysis"/>
    <property type="evidence" value="ECO:0007669"/>
    <property type="project" value="UniProtKB-KW"/>
</dbReference>
<dbReference type="GO" id="GO:0071555">
    <property type="term" value="P:cell wall organization"/>
    <property type="evidence" value="ECO:0007669"/>
    <property type="project" value="UniProtKB-KW"/>
</dbReference>
<evidence type="ECO:0000313" key="22">
    <source>
        <dbReference type="EMBL" id="NME97675.1"/>
    </source>
</evidence>
<evidence type="ECO:0000256" key="14">
    <source>
        <dbReference type="ARBA" id="ARBA00023268"/>
    </source>
</evidence>
<sequence>MEKRRSRKPAKKRKSFWKGPWGIIIFMTALFLVLSIGGCSALYVAGSQMIDESKLELKETSKVYASDGKTEIARLGTEDRQLVTFDKIPKHVVDAFIATEDNRFYEHNGIDPIGIGRAIVKDIISGSKAEGASTITQQLARNIFLSHDKTFMRKTKEIMIAMNLERQYSKPQIMEMYLNAFYAGKGRVGIQAASKYYFGKSVEQLSLEEGATLAALPKAPNTYNPIDHPDNALKRRNLVLSLMEKNGFITEQQKEQAQKKPVKVQDNPPNSSRISEEYRAYIDYMTDEAESQLGITEDQLYYGGYKIITYMDSKAQKAMFEEYKKDSNFPGGTDPKVQSAMVIMETKTGGITAMMGGRDYVRKGLNRAEMKVQPGSTLKPLIDYAPALEKGWTPYTIVKDEKKTYRKYQNWTPRNYGNEGYAGSITMNKAVVDSRNAAAVWTLNEVGLSTGVSYLKKFGITPEPEEENYLSLALGGMQKGATPIQMAQAYSTFANNGKMNKAHVIKEIQFRDGGSISEQKNETQVVSPQTAYYMTEMLQNAVREGTGRKARFGHPLAGKTGTQQYDSKKVSRGTRYAWFVGYTPDYVGSIYMGYDVTNDKYHLRTTGGAEPAALFSKVMAKAMEDKERKDFERPEGVKPAEPPVSLPSIGDLSATVDETGQNVNISWGGTRDNRVKYRLYRFLGSPSEKEMIAETGSSGYTDTFDASKMYTYVVVPYNAETGEEGNMSNMATITVPEPQQDQSTDPNQQTDPNNPNTTDPNNPDQQTDPNNPNTTDPNNPDQQTDPNNPNTTDPNQQNPGQVNPGDSNQQGTGTGIVPPGQNNERTGRGNGKGNGRNAASGEGNNP</sequence>
<evidence type="ECO:0000313" key="23">
    <source>
        <dbReference type="Proteomes" id="UP000561326"/>
    </source>
</evidence>
<dbReference type="Pfam" id="PF00905">
    <property type="entry name" value="Transpeptidase"/>
    <property type="match status" value="1"/>
</dbReference>
<dbReference type="InterPro" id="IPR001264">
    <property type="entry name" value="Glyco_trans_51"/>
</dbReference>
<evidence type="ECO:0000256" key="4">
    <source>
        <dbReference type="ARBA" id="ARBA00022645"/>
    </source>
</evidence>
<dbReference type="SUPFAM" id="SSF56601">
    <property type="entry name" value="beta-lactamase/transpeptidase-like"/>
    <property type="match status" value="1"/>
</dbReference>
<feature type="compositionally biased region" description="Basic and acidic residues" evidence="18">
    <location>
        <begin position="628"/>
        <end position="638"/>
    </location>
</feature>
<dbReference type="PANTHER" id="PTHR32282">
    <property type="entry name" value="BINDING PROTEIN TRANSPEPTIDASE, PUTATIVE-RELATED"/>
    <property type="match status" value="1"/>
</dbReference>
<feature type="compositionally biased region" description="Polar residues" evidence="18">
    <location>
        <begin position="800"/>
        <end position="811"/>
    </location>
</feature>
<evidence type="ECO:0000256" key="10">
    <source>
        <dbReference type="ARBA" id="ARBA00022960"/>
    </source>
</evidence>
<keyword evidence="12 19" id="KW-1133">Transmembrane helix</keyword>
<evidence type="ECO:0000256" key="11">
    <source>
        <dbReference type="ARBA" id="ARBA00022984"/>
    </source>
</evidence>
<organism evidence="22 23">
    <name type="scientific">Aneurinibacillus aneurinilyticus</name>
    <name type="common">Bacillus aneurinolyticus</name>
    <dbReference type="NCBI Taxonomy" id="1391"/>
    <lineage>
        <taxon>Bacteria</taxon>
        <taxon>Bacillati</taxon>
        <taxon>Bacillota</taxon>
        <taxon>Bacilli</taxon>
        <taxon>Bacillales</taxon>
        <taxon>Paenibacillaceae</taxon>
        <taxon>Aneurinibacillus group</taxon>
        <taxon>Aneurinibacillus</taxon>
    </lineage>
</organism>
<name>A0A848CPL7_ANEAE</name>
<dbReference type="Proteomes" id="UP000561326">
    <property type="component" value="Unassembled WGS sequence"/>
</dbReference>
<evidence type="ECO:0000256" key="3">
    <source>
        <dbReference type="ARBA" id="ARBA00022475"/>
    </source>
</evidence>
<reference evidence="22 23" key="1">
    <citation type="submission" date="2020-04" db="EMBL/GenBank/DDBJ databases">
        <authorList>
            <person name="Hitch T.C.A."/>
            <person name="Wylensek D."/>
            <person name="Clavel T."/>
        </authorList>
    </citation>
    <scope>NUCLEOTIDE SEQUENCE [LARGE SCALE GENOMIC DNA]</scope>
    <source>
        <strain evidence="22 23">WB01_D5_05</strain>
    </source>
</reference>
<keyword evidence="9" id="KW-0378">Hydrolase</keyword>
<dbReference type="GO" id="GO:0008360">
    <property type="term" value="P:regulation of cell shape"/>
    <property type="evidence" value="ECO:0007669"/>
    <property type="project" value="UniProtKB-KW"/>
</dbReference>
<evidence type="ECO:0000256" key="2">
    <source>
        <dbReference type="ARBA" id="ARBA00004752"/>
    </source>
</evidence>
<feature type="transmembrane region" description="Helical" evidence="19">
    <location>
        <begin position="21"/>
        <end position="45"/>
    </location>
</feature>
<dbReference type="GO" id="GO:0016020">
    <property type="term" value="C:membrane"/>
    <property type="evidence" value="ECO:0007669"/>
    <property type="project" value="UniProtKB-SubCell"/>
</dbReference>
<evidence type="ECO:0000256" key="5">
    <source>
        <dbReference type="ARBA" id="ARBA00022670"/>
    </source>
</evidence>
<dbReference type="NCBIfam" id="TIGR02074">
    <property type="entry name" value="PBP_1a_fam"/>
    <property type="match status" value="1"/>
</dbReference>
<evidence type="ECO:0000256" key="19">
    <source>
        <dbReference type="SAM" id="Phobius"/>
    </source>
</evidence>
<dbReference type="GO" id="GO:0009252">
    <property type="term" value="P:peptidoglycan biosynthetic process"/>
    <property type="evidence" value="ECO:0007669"/>
    <property type="project" value="UniProtKB-KW"/>
</dbReference>
<protein>
    <submittedName>
        <fullName evidence="22">PBP1A family penicillin-binding protein</fullName>
    </submittedName>
</protein>
<dbReference type="InterPro" id="IPR013783">
    <property type="entry name" value="Ig-like_fold"/>
</dbReference>
<keyword evidence="13 19" id="KW-0472">Membrane</keyword>
<keyword evidence="8 19" id="KW-0812">Transmembrane</keyword>
<comment type="caution">
    <text evidence="22">The sequence shown here is derived from an EMBL/GenBank/DDBJ whole genome shotgun (WGS) entry which is preliminary data.</text>
</comment>
<evidence type="ECO:0000259" key="20">
    <source>
        <dbReference type="Pfam" id="PF00905"/>
    </source>
</evidence>
<keyword evidence="3" id="KW-1003">Cell membrane</keyword>
<keyword evidence="6" id="KW-0328">Glycosyltransferase</keyword>
<dbReference type="EMBL" id="JABAGO010000006">
    <property type="protein sequence ID" value="NME97675.1"/>
    <property type="molecule type" value="Genomic_DNA"/>
</dbReference>
<comment type="subcellular location">
    <subcellularLocation>
        <location evidence="1">Membrane</location>
    </subcellularLocation>
</comment>
<evidence type="ECO:0000256" key="7">
    <source>
        <dbReference type="ARBA" id="ARBA00022679"/>
    </source>
</evidence>
<dbReference type="GO" id="GO:0008955">
    <property type="term" value="F:peptidoglycan glycosyltransferase activity"/>
    <property type="evidence" value="ECO:0007669"/>
    <property type="project" value="UniProtKB-EC"/>
</dbReference>
<evidence type="ECO:0000256" key="18">
    <source>
        <dbReference type="SAM" id="MobiDB-lite"/>
    </source>
</evidence>
<feature type="region of interest" description="Disordered" evidence="18">
    <location>
        <begin position="252"/>
        <end position="272"/>
    </location>
</feature>
<feature type="region of interest" description="Disordered" evidence="18">
    <location>
        <begin position="737"/>
        <end position="846"/>
    </location>
</feature>
<dbReference type="AlphaFoldDB" id="A0A848CPL7"/>
<comment type="catalytic activity">
    <reaction evidence="17">
        <text>[GlcNAc-(1-&gt;4)-Mur2Ac(oyl-L-Ala-gamma-D-Glu-L-Lys-D-Ala-D-Ala)](n)-di-trans,octa-cis-undecaprenyl diphosphate + beta-D-GlcNAc-(1-&gt;4)-Mur2Ac(oyl-L-Ala-gamma-D-Glu-L-Lys-D-Ala-D-Ala)-di-trans,octa-cis-undecaprenyl diphosphate = [GlcNAc-(1-&gt;4)-Mur2Ac(oyl-L-Ala-gamma-D-Glu-L-Lys-D-Ala-D-Ala)](n+1)-di-trans,octa-cis-undecaprenyl diphosphate + di-trans,octa-cis-undecaprenyl diphosphate + H(+)</text>
        <dbReference type="Rhea" id="RHEA:23708"/>
        <dbReference type="Rhea" id="RHEA-COMP:9602"/>
        <dbReference type="Rhea" id="RHEA-COMP:9603"/>
        <dbReference type="ChEBI" id="CHEBI:15378"/>
        <dbReference type="ChEBI" id="CHEBI:58405"/>
        <dbReference type="ChEBI" id="CHEBI:60033"/>
        <dbReference type="ChEBI" id="CHEBI:78435"/>
        <dbReference type="EC" id="2.4.99.28"/>
    </reaction>
</comment>